<feature type="chain" id="PRO_5045835283" evidence="1">
    <location>
        <begin position="20"/>
        <end position="180"/>
    </location>
</feature>
<evidence type="ECO:0000313" key="2">
    <source>
        <dbReference type="EMBL" id="MBO1074422.1"/>
    </source>
</evidence>
<comment type="caution">
    <text evidence="2">The sequence shown here is derived from an EMBL/GenBank/DDBJ whole genome shotgun (WGS) entry which is preliminary data.</text>
</comment>
<keyword evidence="1" id="KW-0732">Signal</keyword>
<reference evidence="2 3" key="1">
    <citation type="submission" date="2020-09" db="EMBL/GenBank/DDBJ databases">
        <title>Roseomonas.</title>
        <authorList>
            <person name="Zhu W."/>
        </authorList>
    </citation>
    <scope>NUCLEOTIDE SEQUENCE [LARGE SCALE GENOMIC DNA]</scope>
    <source>
        <strain evidence="2 3">1311</strain>
    </source>
</reference>
<protein>
    <submittedName>
        <fullName evidence="2">Uncharacterized protein</fullName>
    </submittedName>
</protein>
<proteinExistence type="predicted"/>
<evidence type="ECO:0000256" key="1">
    <source>
        <dbReference type="SAM" id="SignalP"/>
    </source>
</evidence>
<dbReference type="RefSeq" id="WP_207446000.1">
    <property type="nucleotide sequence ID" value="NZ_CP061091.1"/>
</dbReference>
<accession>A0ABS3KAG2</accession>
<dbReference type="Proteomes" id="UP001518990">
    <property type="component" value="Unassembled WGS sequence"/>
</dbReference>
<keyword evidence="3" id="KW-1185">Reference proteome</keyword>
<dbReference type="EMBL" id="JACTNF010000005">
    <property type="protein sequence ID" value="MBO1074422.1"/>
    <property type="molecule type" value="Genomic_DNA"/>
</dbReference>
<organism evidence="2 3">
    <name type="scientific">Roseomonas marmotae</name>
    <dbReference type="NCBI Taxonomy" id="2768161"/>
    <lineage>
        <taxon>Bacteria</taxon>
        <taxon>Pseudomonadati</taxon>
        <taxon>Pseudomonadota</taxon>
        <taxon>Alphaproteobacteria</taxon>
        <taxon>Acetobacterales</taxon>
        <taxon>Roseomonadaceae</taxon>
        <taxon>Roseomonas</taxon>
    </lineage>
</organism>
<gene>
    <name evidence="2" type="ORF">IAI60_07355</name>
</gene>
<feature type="signal peptide" evidence="1">
    <location>
        <begin position="1"/>
        <end position="19"/>
    </location>
</feature>
<sequence>MRLRIFGLAAWLLATAAQAAPLRDPGTGLTVNPPPGYVATAKPPDQRHAATISIKRSGDSDEGCEVGFLPAAGNARFSQEQINTLVGTPAWRDAIVARLAPVYEVTDTALVEVNGIRGMVLLGDFKPRRDLPPRARQMRNFFAVLETPRGHTNIVCVAEKDSFRQRQPEFEGVVRGTTAP</sequence>
<name>A0ABS3KAG2_9PROT</name>
<evidence type="ECO:0000313" key="3">
    <source>
        <dbReference type="Proteomes" id="UP001518990"/>
    </source>
</evidence>